<gene>
    <name evidence="15" type="ORF">NB231_09423</name>
</gene>
<evidence type="ECO:0000256" key="6">
    <source>
        <dbReference type="ARBA" id="ARBA00022737"/>
    </source>
</evidence>
<evidence type="ECO:0000256" key="11">
    <source>
        <dbReference type="ARBA" id="ARBA00023136"/>
    </source>
</evidence>
<dbReference type="PROSITE" id="PS51379">
    <property type="entry name" value="4FE4S_FER_2"/>
    <property type="match status" value="2"/>
</dbReference>
<feature type="domain" description="4Fe-4S" evidence="14">
    <location>
        <begin position="33"/>
        <end position="92"/>
    </location>
</feature>
<keyword evidence="8" id="KW-0249">Electron transport</keyword>
<dbReference type="eggNOG" id="COG2878">
    <property type="taxonomic scope" value="Bacteria"/>
</dbReference>
<reference evidence="15 16" key="1">
    <citation type="submission" date="2006-02" db="EMBL/GenBank/DDBJ databases">
        <authorList>
            <person name="Waterbury J."/>
            <person name="Ferriera S."/>
            <person name="Johnson J."/>
            <person name="Kravitz S."/>
            <person name="Halpern A."/>
            <person name="Remington K."/>
            <person name="Beeson K."/>
            <person name="Tran B."/>
            <person name="Rogers Y.-H."/>
            <person name="Friedman R."/>
            <person name="Venter J.C."/>
        </authorList>
    </citation>
    <scope>NUCLEOTIDE SEQUENCE [LARGE SCALE GENOMIC DNA]</scope>
    <source>
        <strain evidence="15 16">Nb-231</strain>
    </source>
</reference>
<proteinExistence type="predicted"/>
<evidence type="ECO:0000256" key="12">
    <source>
        <dbReference type="SAM" id="MobiDB-lite"/>
    </source>
</evidence>
<dbReference type="Pfam" id="PF14697">
    <property type="entry name" value="Fer4_21"/>
    <property type="match status" value="1"/>
</dbReference>
<organism evidence="15 16">
    <name type="scientific">Nitrococcus mobilis Nb-231</name>
    <dbReference type="NCBI Taxonomy" id="314278"/>
    <lineage>
        <taxon>Bacteria</taxon>
        <taxon>Pseudomonadati</taxon>
        <taxon>Pseudomonadota</taxon>
        <taxon>Gammaproteobacteria</taxon>
        <taxon>Chromatiales</taxon>
        <taxon>Ectothiorhodospiraceae</taxon>
        <taxon>Nitrococcus</taxon>
    </lineage>
</organism>
<keyword evidence="2" id="KW-1003">Cell membrane</keyword>
<dbReference type="Gene3D" id="3.30.70.20">
    <property type="match status" value="1"/>
</dbReference>
<dbReference type="PANTHER" id="PTHR42859:SF3">
    <property type="entry name" value="ION-TRANSLOCATING OXIDOREDUCTASE COMPLEX SUBUNIT B"/>
    <property type="match status" value="1"/>
</dbReference>
<dbReference type="InterPro" id="IPR007202">
    <property type="entry name" value="4Fe-4S_dom"/>
</dbReference>
<evidence type="ECO:0000256" key="2">
    <source>
        <dbReference type="ARBA" id="ARBA00022475"/>
    </source>
</evidence>
<dbReference type="PROSITE" id="PS00198">
    <property type="entry name" value="4FE4S_FER_1"/>
    <property type="match status" value="2"/>
</dbReference>
<keyword evidence="10" id="KW-0411">Iron-sulfur</keyword>
<dbReference type="GO" id="GO:0051539">
    <property type="term" value="F:4 iron, 4 sulfur cluster binding"/>
    <property type="evidence" value="ECO:0007669"/>
    <property type="project" value="UniProtKB-KW"/>
</dbReference>
<keyword evidence="4" id="KW-0997">Cell inner membrane</keyword>
<keyword evidence="9" id="KW-0408">Iron</keyword>
<evidence type="ECO:0000256" key="8">
    <source>
        <dbReference type="ARBA" id="ARBA00022982"/>
    </source>
</evidence>
<keyword evidence="3" id="KW-0004">4Fe-4S</keyword>
<evidence type="ECO:0000256" key="4">
    <source>
        <dbReference type="ARBA" id="ARBA00022519"/>
    </source>
</evidence>
<comment type="caution">
    <text evidence="15">The sequence shown here is derived from an EMBL/GenBank/DDBJ whole genome shotgun (WGS) entry which is preliminary data.</text>
</comment>
<accession>A4BN62</accession>
<dbReference type="GO" id="GO:0046872">
    <property type="term" value="F:metal ion binding"/>
    <property type="evidence" value="ECO:0007669"/>
    <property type="project" value="UniProtKB-KW"/>
</dbReference>
<sequence length="277" mass="30345">MSFGMLTASATALTRLAAAAGWLFGWRTRRHGKPRPDAEQIDAILPQTQCGRCGYSACRPYAEAIARGEADINQCPPGGELTVHALAELLGRKPKPLNPKHGTLPQEPTVAWIDETACIGCTRCIQACPVDAILGTAKQMHTVIRTECTGCALCIAPCPVDCIHLRAVTQDIDAAQTRPDQNPAAANISCSKPQLQSWEQLRDKADRARERYEYRLTRLARERDEREQRQQSKKAIPGRDLGNIDKKAVIQAAVARARRRQAALATARGTSLPPRPK</sequence>
<dbReference type="InterPro" id="IPR010207">
    <property type="entry name" value="Elect_transpt_cplx_RnfB/RsxB"/>
</dbReference>
<keyword evidence="1" id="KW-0813">Transport</keyword>
<dbReference type="AlphaFoldDB" id="A4BN62"/>
<protein>
    <submittedName>
        <fullName evidence="15">Electron transport complex protein RnfB</fullName>
    </submittedName>
</protein>
<keyword evidence="7" id="KW-1278">Translocase</keyword>
<dbReference type="PROSITE" id="PS51656">
    <property type="entry name" value="4FE4S"/>
    <property type="match status" value="1"/>
</dbReference>
<dbReference type="InterPro" id="IPR017896">
    <property type="entry name" value="4Fe4S_Fe-S-bd"/>
</dbReference>
<keyword evidence="5" id="KW-0479">Metal-binding</keyword>
<feature type="domain" description="4Fe-4S ferredoxin-type" evidence="13">
    <location>
        <begin position="139"/>
        <end position="168"/>
    </location>
</feature>
<keyword evidence="6" id="KW-0677">Repeat</keyword>
<dbReference type="HOGENOM" id="CLU_063448_0_0_6"/>
<dbReference type="STRING" id="314278.NB231_09423"/>
<dbReference type="NCBIfam" id="NF003475">
    <property type="entry name" value="PRK05113.1"/>
    <property type="match status" value="1"/>
</dbReference>
<evidence type="ECO:0000256" key="5">
    <source>
        <dbReference type="ARBA" id="ARBA00022723"/>
    </source>
</evidence>
<evidence type="ECO:0000256" key="1">
    <source>
        <dbReference type="ARBA" id="ARBA00022448"/>
    </source>
</evidence>
<evidence type="ECO:0000256" key="9">
    <source>
        <dbReference type="ARBA" id="ARBA00023004"/>
    </source>
</evidence>
<name>A4BN62_9GAMM</name>
<evidence type="ECO:0000313" key="16">
    <source>
        <dbReference type="Proteomes" id="UP000003374"/>
    </source>
</evidence>
<evidence type="ECO:0000313" key="15">
    <source>
        <dbReference type="EMBL" id="EAR22661.1"/>
    </source>
</evidence>
<dbReference type="NCBIfam" id="TIGR01944">
    <property type="entry name" value="rnfB"/>
    <property type="match status" value="1"/>
</dbReference>
<dbReference type="Pfam" id="PF04060">
    <property type="entry name" value="FeS"/>
    <property type="match status" value="1"/>
</dbReference>
<evidence type="ECO:0000259" key="14">
    <source>
        <dbReference type="PROSITE" id="PS51656"/>
    </source>
</evidence>
<dbReference type="SUPFAM" id="SSF54862">
    <property type="entry name" value="4Fe-4S ferredoxins"/>
    <property type="match status" value="1"/>
</dbReference>
<dbReference type="GO" id="GO:0009055">
    <property type="term" value="F:electron transfer activity"/>
    <property type="evidence" value="ECO:0007669"/>
    <property type="project" value="InterPro"/>
</dbReference>
<dbReference type="PANTHER" id="PTHR42859">
    <property type="entry name" value="OXIDOREDUCTASE"/>
    <property type="match status" value="1"/>
</dbReference>
<dbReference type="Gene3D" id="1.10.15.40">
    <property type="entry name" value="Electron transport complex subunit B, putative Fe-S cluster"/>
    <property type="match status" value="1"/>
</dbReference>
<feature type="region of interest" description="Disordered" evidence="12">
    <location>
        <begin position="222"/>
        <end position="242"/>
    </location>
</feature>
<evidence type="ECO:0000256" key="10">
    <source>
        <dbReference type="ARBA" id="ARBA00023014"/>
    </source>
</evidence>
<dbReference type="Proteomes" id="UP000003374">
    <property type="component" value="Unassembled WGS sequence"/>
</dbReference>
<evidence type="ECO:0000256" key="3">
    <source>
        <dbReference type="ARBA" id="ARBA00022485"/>
    </source>
</evidence>
<keyword evidence="11" id="KW-0472">Membrane</keyword>
<evidence type="ECO:0000259" key="13">
    <source>
        <dbReference type="PROSITE" id="PS51379"/>
    </source>
</evidence>
<keyword evidence="16" id="KW-1185">Reference proteome</keyword>
<dbReference type="InterPro" id="IPR050294">
    <property type="entry name" value="RnfB_subfamily"/>
</dbReference>
<evidence type="ECO:0000256" key="7">
    <source>
        <dbReference type="ARBA" id="ARBA00022967"/>
    </source>
</evidence>
<dbReference type="InterPro" id="IPR017900">
    <property type="entry name" value="4Fe4S_Fe_S_CS"/>
</dbReference>
<feature type="domain" description="4Fe-4S ferredoxin-type" evidence="13">
    <location>
        <begin position="109"/>
        <end position="138"/>
    </location>
</feature>
<dbReference type="EMBL" id="AAOF01000002">
    <property type="protein sequence ID" value="EAR22661.1"/>
    <property type="molecule type" value="Genomic_DNA"/>
</dbReference>